<organism evidence="6 7">
    <name type="scientific">Egicoccus halophilus</name>
    <dbReference type="NCBI Taxonomy" id="1670830"/>
    <lineage>
        <taxon>Bacteria</taxon>
        <taxon>Bacillati</taxon>
        <taxon>Actinomycetota</taxon>
        <taxon>Nitriliruptoria</taxon>
        <taxon>Egicoccales</taxon>
        <taxon>Egicoccaceae</taxon>
        <taxon>Egicoccus</taxon>
    </lineage>
</organism>
<dbReference type="Gene3D" id="1.10.1240.10">
    <property type="entry name" value="Methionine synthase domain"/>
    <property type="match status" value="1"/>
</dbReference>
<dbReference type="Proteomes" id="UP000650511">
    <property type="component" value="Unassembled WGS sequence"/>
</dbReference>
<dbReference type="SMART" id="SM00422">
    <property type="entry name" value="HTH_MERR"/>
    <property type="match status" value="1"/>
</dbReference>
<evidence type="ECO:0000259" key="5">
    <source>
        <dbReference type="PROSITE" id="PS51332"/>
    </source>
</evidence>
<protein>
    <submittedName>
        <fullName evidence="6">HTH-type transcriptional repressor CarH</fullName>
    </submittedName>
</protein>
<dbReference type="InterPro" id="IPR003759">
    <property type="entry name" value="Cbl-bd_cap"/>
</dbReference>
<dbReference type="Pfam" id="PF13411">
    <property type="entry name" value="MerR_1"/>
    <property type="match status" value="1"/>
</dbReference>
<accession>A0A8J3A5A2</accession>
<dbReference type="InterPro" id="IPR036594">
    <property type="entry name" value="Meth_synthase_dom"/>
</dbReference>
<name>A0A8J3A5A2_9ACTN</name>
<dbReference type="InterPro" id="IPR047057">
    <property type="entry name" value="MerR_fam"/>
</dbReference>
<comment type="caution">
    <text evidence="6">The sequence shown here is derived from an EMBL/GenBank/DDBJ whole genome shotgun (WGS) entry which is preliminary data.</text>
</comment>
<proteinExistence type="predicted"/>
<evidence type="ECO:0000256" key="2">
    <source>
        <dbReference type="ARBA" id="ARBA00023125"/>
    </source>
</evidence>
<dbReference type="GO" id="GO:0046872">
    <property type="term" value="F:metal ion binding"/>
    <property type="evidence" value="ECO:0007669"/>
    <property type="project" value="InterPro"/>
</dbReference>
<evidence type="ECO:0000256" key="3">
    <source>
        <dbReference type="ARBA" id="ARBA00023163"/>
    </source>
</evidence>
<dbReference type="GO" id="GO:0031419">
    <property type="term" value="F:cobalamin binding"/>
    <property type="evidence" value="ECO:0007669"/>
    <property type="project" value="InterPro"/>
</dbReference>
<dbReference type="CDD" id="cd01104">
    <property type="entry name" value="HTH_MlrA-CarA"/>
    <property type="match status" value="1"/>
</dbReference>
<dbReference type="Gene3D" id="3.40.50.280">
    <property type="entry name" value="Cobalamin-binding domain"/>
    <property type="match status" value="1"/>
</dbReference>
<reference evidence="6" key="2">
    <citation type="submission" date="2020-09" db="EMBL/GenBank/DDBJ databases">
        <authorList>
            <person name="Sun Q."/>
            <person name="Zhou Y."/>
        </authorList>
    </citation>
    <scope>NUCLEOTIDE SEQUENCE</scope>
    <source>
        <strain evidence="6">CGMCC 1.14988</strain>
    </source>
</reference>
<feature type="domain" description="B12-binding" evidence="5">
    <location>
        <begin position="178"/>
        <end position="301"/>
    </location>
</feature>
<dbReference type="PANTHER" id="PTHR30204:SF67">
    <property type="entry name" value="HTH-TYPE TRANSCRIPTIONAL REGULATOR MLRA-RELATED"/>
    <property type="match status" value="1"/>
</dbReference>
<evidence type="ECO:0000313" key="6">
    <source>
        <dbReference type="EMBL" id="GGI03363.1"/>
    </source>
</evidence>
<keyword evidence="2" id="KW-0238">DNA-binding</keyword>
<dbReference type="PANTHER" id="PTHR30204">
    <property type="entry name" value="REDOX-CYCLING DRUG-SENSING TRANSCRIPTIONAL ACTIVATOR SOXR"/>
    <property type="match status" value="1"/>
</dbReference>
<evidence type="ECO:0000256" key="1">
    <source>
        <dbReference type="ARBA" id="ARBA00023015"/>
    </source>
</evidence>
<dbReference type="Pfam" id="PF02310">
    <property type="entry name" value="B12-binding"/>
    <property type="match status" value="1"/>
</dbReference>
<dbReference type="PROSITE" id="PS00552">
    <property type="entry name" value="HTH_MERR_1"/>
    <property type="match status" value="1"/>
</dbReference>
<keyword evidence="1" id="KW-0805">Transcription regulation</keyword>
<dbReference type="SUPFAM" id="SSF46955">
    <property type="entry name" value="Putative DNA-binding domain"/>
    <property type="match status" value="1"/>
</dbReference>
<keyword evidence="3" id="KW-0804">Transcription</keyword>
<dbReference type="PROSITE" id="PS50937">
    <property type="entry name" value="HTH_MERR_2"/>
    <property type="match status" value="1"/>
</dbReference>
<sequence length="301" mass="32403">MPDVRAVLRIGEVSRRTGVAVPTLRAWERRYGLLAPERTEGGHRLYRDTDVDRVRAMQRLLVEGWSAAAAAREVLREPATVTPLRPVPGFGSAALSLVERLEAAIDRFDALAADAVVDDVFARFEVPRALDEVFLPVLRRVGEGWQDDPRVIAREHFATNTLRPRLQRLLRSSARGAGRSLLAAAPEAEEHDLGLLAAAAAAADAGWQVHYLGARTPTAAMERGAEQLVPDVVLVGAVFRERAEAFLADRPSFPGAGIVLGGTGFVAADVTGLPNAVVHRGSIVDLPASLETALRARDDVV</sequence>
<dbReference type="InterPro" id="IPR009061">
    <property type="entry name" value="DNA-bd_dom_put_sf"/>
</dbReference>
<dbReference type="InterPro" id="IPR006158">
    <property type="entry name" value="Cobalamin-bd"/>
</dbReference>
<dbReference type="Pfam" id="PF02607">
    <property type="entry name" value="B12-binding_2"/>
    <property type="match status" value="1"/>
</dbReference>
<dbReference type="GO" id="GO:0003700">
    <property type="term" value="F:DNA-binding transcription factor activity"/>
    <property type="evidence" value="ECO:0007669"/>
    <property type="project" value="InterPro"/>
</dbReference>
<dbReference type="SUPFAM" id="SSF52242">
    <property type="entry name" value="Cobalamin (vitamin B12)-binding domain"/>
    <property type="match status" value="1"/>
</dbReference>
<dbReference type="EMBL" id="BMHA01000001">
    <property type="protein sequence ID" value="GGI03363.1"/>
    <property type="molecule type" value="Genomic_DNA"/>
</dbReference>
<dbReference type="RefSeq" id="WP_165403794.1">
    <property type="nucleotide sequence ID" value="NZ_BMHA01000001.1"/>
</dbReference>
<dbReference type="GO" id="GO:0003677">
    <property type="term" value="F:DNA binding"/>
    <property type="evidence" value="ECO:0007669"/>
    <property type="project" value="UniProtKB-KW"/>
</dbReference>
<dbReference type="AlphaFoldDB" id="A0A8J3A5A2"/>
<gene>
    <name evidence="6" type="primary">carH</name>
    <name evidence="6" type="ORF">GCM10011354_03660</name>
</gene>
<dbReference type="InterPro" id="IPR000551">
    <property type="entry name" value="MerR-type_HTH_dom"/>
</dbReference>
<evidence type="ECO:0000313" key="7">
    <source>
        <dbReference type="Proteomes" id="UP000650511"/>
    </source>
</evidence>
<dbReference type="Gene3D" id="1.10.1660.10">
    <property type="match status" value="1"/>
</dbReference>
<reference evidence="6" key="1">
    <citation type="journal article" date="2014" name="Int. J. Syst. Evol. Microbiol.">
        <title>Complete genome sequence of Corynebacterium casei LMG S-19264T (=DSM 44701T), isolated from a smear-ripened cheese.</title>
        <authorList>
            <consortium name="US DOE Joint Genome Institute (JGI-PGF)"/>
            <person name="Walter F."/>
            <person name="Albersmeier A."/>
            <person name="Kalinowski J."/>
            <person name="Ruckert C."/>
        </authorList>
    </citation>
    <scope>NUCLEOTIDE SEQUENCE</scope>
    <source>
        <strain evidence="6">CGMCC 1.14988</strain>
    </source>
</reference>
<dbReference type="InterPro" id="IPR036724">
    <property type="entry name" value="Cobalamin-bd_sf"/>
</dbReference>
<evidence type="ECO:0000259" key="4">
    <source>
        <dbReference type="PROSITE" id="PS50937"/>
    </source>
</evidence>
<dbReference type="PROSITE" id="PS51332">
    <property type="entry name" value="B12_BINDING"/>
    <property type="match status" value="1"/>
</dbReference>
<feature type="domain" description="HTH merR-type" evidence="4">
    <location>
        <begin position="7"/>
        <end position="76"/>
    </location>
</feature>
<keyword evidence="7" id="KW-1185">Reference proteome</keyword>